<feature type="signal peptide" evidence="1">
    <location>
        <begin position="1"/>
        <end position="24"/>
    </location>
</feature>
<dbReference type="Gene3D" id="1.10.274.70">
    <property type="match status" value="1"/>
</dbReference>
<evidence type="ECO:0000256" key="1">
    <source>
        <dbReference type="SAM" id="SignalP"/>
    </source>
</evidence>
<evidence type="ECO:0000313" key="3">
    <source>
        <dbReference type="EMBL" id="GFY34590.1"/>
    </source>
</evidence>
<sequence>MSWLTRLALAFFVVLITQFISIHGQARSPWQDTATEDAFIQSFLGTISGSEAFTQDQLDDMSTIGDSLVTAMDTMTRNNKISQSKLQALNLGFVSSMAEIAAVEQGGQSVYVKTNEIADALNSAFLQTTGAINTQFVDEVKNLSSIFVQASANEVAYATAGSDNAAETVGTAAATNTDYSAGPVFVTWKGYEEVPQEQRQEGFRFQGPSIAASVASGGFGGYRQEGQAAQSPGGYGPVSSKYFTTATDFDRYIQGGQDRRFSGTATQSLGGYGPVSATIVTAAADFGGFEQGEQGFAGPETPGQGRVASTGMAGNFVVSGQGEQVQGSIERRGYVSDSAEVVAASPNYLVYGQDQDLRGYGSTGFGFQEPVNTLGVGVAEGYGQERQDQELLGSGAQEPGGYGSFSIAITLGGFGNYRQEVPVQEPLKSGFPGPGSAAIGDLGVYDAGVQGGKGSGLTTTVSDDTVGFGRYAPVIQELQRPSEPEIQELSNASAAAVTAGGLDNNAVRGNEGPFDLRIQGSTAVAATTETGGPGLQGGQVQSVIGGTSAKARATGEELRSLLDDLYCIGLRSGFVAGLVRSRMRIRSRPKSVDFHEAEN</sequence>
<keyword evidence="4" id="KW-1185">Reference proteome</keyword>
<gene>
    <name evidence="3" type="primary">MaSp2B1</name>
    <name evidence="3" type="ORF">TNCV_6000151</name>
</gene>
<dbReference type="Pfam" id="PF16763">
    <property type="entry name" value="Spidroin_N"/>
    <property type="match status" value="1"/>
</dbReference>
<reference evidence="3" key="1">
    <citation type="submission" date="2020-08" db="EMBL/GenBank/DDBJ databases">
        <title>Multicomponent nature underlies the extraordinary mechanical properties of spider dragline silk.</title>
        <authorList>
            <person name="Kono N."/>
            <person name="Nakamura H."/>
            <person name="Mori M."/>
            <person name="Yoshida Y."/>
            <person name="Ohtoshi R."/>
            <person name="Malay A.D."/>
            <person name="Moran D.A.P."/>
            <person name="Tomita M."/>
            <person name="Numata K."/>
            <person name="Arakawa K."/>
        </authorList>
    </citation>
    <scope>NUCLEOTIDE SEQUENCE</scope>
</reference>
<evidence type="ECO:0000313" key="4">
    <source>
        <dbReference type="Proteomes" id="UP000887159"/>
    </source>
</evidence>
<proteinExistence type="predicted"/>
<feature type="domain" description="Spidroin N-terminal" evidence="2">
    <location>
        <begin position="29"/>
        <end position="153"/>
    </location>
</feature>
<name>A0A8X7BKI3_TRICX</name>
<dbReference type="AlphaFoldDB" id="A0A8X7BKI3"/>
<accession>A0A8X7BKI3</accession>
<feature type="chain" id="PRO_5036451444" evidence="1">
    <location>
        <begin position="25"/>
        <end position="599"/>
    </location>
</feature>
<organism evidence="3 4">
    <name type="scientific">Trichonephila clavipes</name>
    <name type="common">Golden silk orbweaver</name>
    <name type="synonym">Nephila clavipes</name>
    <dbReference type="NCBI Taxonomy" id="2585209"/>
    <lineage>
        <taxon>Eukaryota</taxon>
        <taxon>Metazoa</taxon>
        <taxon>Ecdysozoa</taxon>
        <taxon>Arthropoda</taxon>
        <taxon>Chelicerata</taxon>
        <taxon>Arachnida</taxon>
        <taxon>Araneae</taxon>
        <taxon>Araneomorphae</taxon>
        <taxon>Entelegynae</taxon>
        <taxon>Araneoidea</taxon>
        <taxon>Nephilidae</taxon>
        <taxon>Trichonephila</taxon>
    </lineage>
</organism>
<protein>
    <submittedName>
        <fullName evidence="3">Major ampullate spidroin 2B variant 1</fullName>
    </submittedName>
</protein>
<comment type="caution">
    <text evidence="3">The sequence shown here is derived from an EMBL/GenBank/DDBJ whole genome shotgun (WGS) entry which is preliminary data.</text>
</comment>
<dbReference type="Proteomes" id="UP000887159">
    <property type="component" value="Unassembled WGS sequence"/>
</dbReference>
<dbReference type="InterPro" id="IPR031913">
    <property type="entry name" value="Spidroin_N"/>
</dbReference>
<dbReference type="InterPro" id="IPR038243">
    <property type="entry name" value="Spidroin_N_sf"/>
</dbReference>
<dbReference type="EMBL" id="BMAU01021426">
    <property type="protein sequence ID" value="GFY34590.1"/>
    <property type="molecule type" value="Genomic_DNA"/>
</dbReference>
<evidence type="ECO:0000259" key="2">
    <source>
        <dbReference type="Pfam" id="PF16763"/>
    </source>
</evidence>
<keyword evidence="1" id="KW-0732">Signal</keyword>